<evidence type="ECO:0000313" key="3">
    <source>
        <dbReference type="Proteomes" id="UP000887226"/>
    </source>
</evidence>
<dbReference type="GO" id="GO:0006487">
    <property type="term" value="P:protein N-linked glycosylation"/>
    <property type="evidence" value="ECO:0007669"/>
    <property type="project" value="TreeGrafter"/>
</dbReference>
<gene>
    <name evidence="2" type="ORF">BJ878DRAFT_158874</name>
</gene>
<accession>A0A9P7YZS8</accession>
<keyword evidence="1" id="KW-0812">Transmembrane</keyword>
<name>A0A9P7YZS8_9HELO</name>
<evidence type="ECO:0000256" key="1">
    <source>
        <dbReference type="SAM" id="Phobius"/>
    </source>
</evidence>
<organism evidence="2 3">
    <name type="scientific">Calycina marina</name>
    <dbReference type="NCBI Taxonomy" id="1763456"/>
    <lineage>
        <taxon>Eukaryota</taxon>
        <taxon>Fungi</taxon>
        <taxon>Dikarya</taxon>
        <taxon>Ascomycota</taxon>
        <taxon>Pezizomycotina</taxon>
        <taxon>Leotiomycetes</taxon>
        <taxon>Helotiales</taxon>
        <taxon>Pezizellaceae</taxon>
        <taxon>Calycina</taxon>
    </lineage>
</organism>
<protein>
    <submittedName>
        <fullName evidence="2">Uncharacterized protein</fullName>
    </submittedName>
</protein>
<keyword evidence="3" id="KW-1185">Reference proteome</keyword>
<reference evidence="2" key="1">
    <citation type="journal article" date="2021" name="IMA Fungus">
        <title>Genomic characterization of three marine fungi, including Emericellopsis atlantica sp. nov. with signatures of a generalist lifestyle and marine biomass degradation.</title>
        <authorList>
            <person name="Hagestad O.C."/>
            <person name="Hou L."/>
            <person name="Andersen J.H."/>
            <person name="Hansen E.H."/>
            <person name="Altermark B."/>
            <person name="Li C."/>
            <person name="Kuhnert E."/>
            <person name="Cox R.J."/>
            <person name="Crous P.W."/>
            <person name="Spatafora J.W."/>
            <person name="Lail K."/>
            <person name="Amirebrahimi M."/>
            <person name="Lipzen A."/>
            <person name="Pangilinan J."/>
            <person name="Andreopoulos W."/>
            <person name="Hayes R.D."/>
            <person name="Ng V."/>
            <person name="Grigoriev I.V."/>
            <person name="Jackson S.A."/>
            <person name="Sutton T.D.S."/>
            <person name="Dobson A.D.W."/>
            <person name="Rama T."/>
        </authorList>
    </citation>
    <scope>NUCLEOTIDE SEQUENCE</scope>
    <source>
        <strain evidence="2">TRa3180A</strain>
    </source>
</reference>
<keyword evidence="1" id="KW-0472">Membrane</keyword>
<dbReference type="PANTHER" id="PTHR13132:SF29">
    <property type="entry name" value="ALPHA-(1,6)-FUCOSYLTRANSFERASE"/>
    <property type="match status" value="1"/>
</dbReference>
<dbReference type="OrthoDB" id="2392789at2759"/>
<dbReference type="AlphaFoldDB" id="A0A9P7YZS8"/>
<sequence length="605" mass="67302">MPPAIDLTKTYTRADMILSSRNGPARLNLRRAASYNASERGQQSSTSSRFSFQQLIASPPPSPGLPALVPRHGKVVSTHRISPRRCARLVGWCLGILSVLYWCWSIVVRILGSNHVEFDRGPMGDYEIMADTRLPGFPTPVMVTDKKGRAKWTVSIPPDSDFPLEPKSYAEMCEGNIEVASRVADLHTLLRKHKDYSGYYHVDPNFLDVKEAEQQGLLPGPEATTNGMVGTFVGQTESSSVGEVCQKTLTYVMETEDAGLGGTLMMLWMSYGLAKKEGRSFFVDDTRWAYGEYTTYFQAPPIPDCRPPPRHEILPCPHHARHLLVSASTSSYTFGHKFKSYFSDLRKDATDVKQQRGLFDLARKGYEDLWDLKPADSDYLHKRLYKLRKQSSLVDSLPGKIVGVHVRHGDNHPVEFEYQDSYVPLDHYLASALSFLPGSELRQPEGSISNNKIIVASDDPTVYESEEFAKYERAQELIRLTANPSPVPRPANLPAIRPFFADSVGWEGGFFSGMFWSLGQASNVPATTSTNDKQAKYMSATAETFRLRELVGRAYLLDLAMVGSSDAVVCTGSSMAGKVLGVMMGWNEVASGKWKNVDGGRPWAW</sequence>
<dbReference type="GO" id="GO:0046921">
    <property type="term" value="F:alpha-(1-&gt;6)-fucosyltransferase activity"/>
    <property type="evidence" value="ECO:0007669"/>
    <property type="project" value="TreeGrafter"/>
</dbReference>
<proteinExistence type="predicted"/>
<dbReference type="EMBL" id="MU254051">
    <property type="protein sequence ID" value="KAG9242651.1"/>
    <property type="molecule type" value="Genomic_DNA"/>
</dbReference>
<dbReference type="PANTHER" id="PTHR13132">
    <property type="entry name" value="ALPHA- 1,6 -FUCOSYLTRANSFERASE"/>
    <property type="match status" value="1"/>
</dbReference>
<evidence type="ECO:0000313" key="2">
    <source>
        <dbReference type="EMBL" id="KAG9242651.1"/>
    </source>
</evidence>
<keyword evidence="1" id="KW-1133">Transmembrane helix</keyword>
<comment type="caution">
    <text evidence="2">The sequence shown here is derived from an EMBL/GenBank/DDBJ whole genome shotgun (WGS) entry which is preliminary data.</text>
</comment>
<dbReference type="Proteomes" id="UP000887226">
    <property type="component" value="Unassembled WGS sequence"/>
</dbReference>
<feature type="transmembrane region" description="Helical" evidence="1">
    <location>
        <begin position="89"/>
        <end position="112"/>
    </location>
</feature>